<dbReference type="GO" id="GO:0005524">
    <property type="term" value="F:ATP binding"/>
    <property type="evidence" value="ECO:0007669"/>
    <property type="project" value="UniProtKB-KW"/>
</dbReference>
<name>A0A419WHX9_9EURY</name>
<keyword evidence="7" id="KW-0812">Transmembrane</keyword>
<dbReference type="PANTHER" id="PTHR44936">
    <property type="entry name" value="SENSOR PROTEIN CREC"/>
    <property type="match status" value="1"/>
</dbReference>
<dbReference type="InterPro" id="IPR003594">
    <property type="entry name" value="HATPase_dom"/>
</dbReference>
<comment type="catalytic activity">
    <reaction evidence="1">
        <text>ATP + protein L-histidine = ADP + protein N-phospho-L-histidine.</text>
        <dbReference type="EC" id="2.7.13.3"/>
    </reaction>
</comment>
<feature type="domain" description="Histidine kinase" evidence="8">
    <location>
        <begin position="341"/>
        <end position="541"/>
    </location>
</feature>
<keyword evidence="6" id="KW-0067">ATP-binding</keyword>
<sequence length="605" mass="64396">MRLAHRYVVAFLFVLLVSGAVLAVTFTAHRTDVAESQEAAVADRADRSAAILDDRIRTHRRTVAVGATNPAFTAHGSTKQRQSLEAFVDHSNFQGASVVDETGSVQWLVTDHGESMDVMGMDIGDRKYVQRTLEGEQYVSEPFRAETGNRVVAITAPIRSDGEVVGALTGTYHLHGTDLFDPLRDERATTTVSANGEVLFSTVEGEGEAGEGIDGGTDAEIENPSETISAEADLESVDWTVTTYRDRAAIVSPSINLVTLQVVSGVTLLGAVIAFGVWIYRSQVRRIGRLLERVHALERREYEAGPSISGSAEWRRIDDALARLGAALGRREQMLLVLNRILRHNLRNNLNIVIGRASDLEASLADDDREAAAEIRRTARDLLELGDRARLTEGLLDPVAVAAEDEPPRTDVATLVRERVAEFADSAEEDDPRRSLENVTVSGPDRAVAACGDEIAIAIDELLANVVDHAGASPTVVVTIDVDIETDRILVIVADDGPGITADEVSVITGERAMSQVNHTGGIGLWLVDWICSRYDGRLVIPCGTAADGSGHGSAVDADAVGTDDAGDRDAISGGGLQGATVVLELPLVPGDGADRAGSSVPAGV</sequence>
<keyword evidence="7" id="KW-1133">Transmembrane helix</keyword>
<dbReference type="PANTHER" id="PTHR44936:SF10">
    <property type="entry name" value="SENSOR PROTEIN RSTB"/>
    <property type="match status" value="1"/>
</dbReference>
<dbReference type="PROSITE" id="PS50109">
    <property type="entry name" value="HIS_KIN"/>
    <property type="match status" value="1"/>
</dbReference>
<reference evidence="9 10" key="1">
    <citation type="submission" date="2018-09" db="EMBL/GenBank/DDBJ databases">
        <title>Genomic Encyclopedia of Archaeal and Bacterial Type Strains, Phase II (KMG-II): from individual species to whole genera.</title>
        <authorList>
            <person name="Goeker M."/>
        </authorList>
    </citation>
    <scope>NUCLEOTIDE SEQUENCE [LARGE SCALE GENOMIC DNA]</scope>
    <source>
        <strain evidence="9 10">DSM 13151</strain>
    </source>
</reference>
<keyword evidence="3" id="KW-0808">Transferase</keyword>
<dbReference type="Pfam" id="PF02518">
    <property type="entry name" value="HATPase_c"/>
    <property type="match status" value="1"/>
</dbReference>
<dbReference type="Gene3D" id="3.30.450.20">
    <property type="entry name" value="PAS domain"/>
    <property type="match status" value="1"/>
</dbReference>
<dbReference type="SMART" id="SM00387">
    <property type="entry name" value="HATPase_c"/>
    <property type="match status" value="1"/>
</dbReference>
<keyword evidence="5 9" id="KW-0418">Kinase</keyword>
<keyword evidence="4" id="KW-0547">Nucleotide-binding</keyword>
<gene>
    <name evidence="9" type="ORF">ATJ93_1862</name>
</gene>
<dbReference type="Proteomes" id="UP000283805">
    <property type="component" value="Unassembled WGS sequence"/>
</dbReference>
<dbReference type="SUPFAM" id="SSF55874">
    <property type="entry name" value="ATPase domain of HSP90 chaperone/DNA topoisomerase II/histidine kinase"/>
    <property type="match status" value="1"/>
</dbReference>
<evidence type="ECO:0000259" key="8">
    <source>
        <dbReference type="PROSITE" id="PS50109"/>
    </source>
</evidence>
<dbReference type="RefSeq" id="WP_120244326.1">
    <property type="nucleotide sequence ID" value="NZ_RAPO01000002.1"/>
</dbReference>
<evidence type="ECO:0000256" key="1">
    <source>
        <dbReference type="ARBA" id="ARBA00000085"/>
    </source>
</evidence>
<evidence type="ECO:0000313" key="9">
    <source>
        <dbReference type="EMBL" id="RKD95013.1"/>
    </source>
</evidence>
<evidence type="ECO:0000313" key="10">
    <source>
        <dbReference type="Proteomes" id="UP000283805"/>
    </source>
</evidence>
<accession>A0A419WHX9</accession>
<dbReference type="EC" id="2.7.13.3" evidence="2"/>
<dbReference type="InterPro" id="IPR050980">
    <property type="entry name" value="2C_sensor_his_kinase"/>
</dbReference>
<dbReference type="InterPro" id="IPR005467">
    <property type="entry name" value="His_kinase_dom"/>
</dbReference>
<dbReference type="InterPro" id="IPR036890">
    <property type="entry name" value="HATPase_C_sf"/>
</dbReference>
<dbReference type="EMBL" id="RAPO01000002">
    <property type="protein sequence ID" value="RKD95013.1"/>
    <property type="molecule type" value="Genomic_DNA"/>
</dbReference>
<protein>
    <recommendedName>
        <fullName evidence="2">histidine kinase</fullName>
        <ecNumber evidence="2">2.7.13.3</ecNumber>
    </recommendedName>
</protein>
<evidence type="ECO:0000256" key="2">
    <source>
        <dbReference type="ARBA" id="ARBA00012438"/>
    </source>
</evidence>
<evidence type="ECO:0000256" key="5">
    <source>
        <dbReference type="ARBA" id="ARBA00022777"/>
    </source>
</evidence>
<proteinExistence type="predicted"/>
<keyword evidence="7" id="KW-0472">Membrane</keyword>
<organism evidence="9 10">
    <name type="scientific">Halopiger aswanensis</name>
    <dbReference type="NCBI Taxonomy" id="148449"/>
    <lineage>
        <taxon>Archaea</taxon>
        <taxon>Methanobacteriati</taxon>
        <taxon>Methanobacteriota</taxon>
        <taxon>Stenosarchaea group</taxon>
        <taxon>Halobacteria</taxon>
        <taxon>Halobacteriales</taxon>
        <taxon>Natrialbaceae</taxon>
        <taxon>Halopiger</taxon>
    </lineage>
</organism>
<comment type="caution">
    <text evidence="9">The sequence shown here is derived from an EMBL/GenBank/DDBJ whole genome shotgun (WGS) entry which is preliminary data.</text>
</comment>
<dbReference type="Gene3D" id="3.30.565.10">
    <property type="entry name" value="Histidine kinase-like ATPase, C-terminal domain"/>
    <property type="match status" value="1"/>
</dbReference>
<feature type="transmembrane region" description="Helical" evidence="7">
    <location>
        <begin position="257"/>
        <end position="280"/>
    </location>
</feature>
<evidence type="ECO:0000256" key="7">
    <source>
        <dbReference type="SAM" id="Phobius"/>
    </source>
</evidence>
<keyword evidence="10" id="KW-1185">Reference proteome</keyword>
<evidence type="ECO:0000256" key="4">
    <source>
        <dbReference type="ARBA" id="ARBA00022741"/>
    </source>
</evidence>
<evidence type="ECO:0000256" key="3">
    <source>
        <dbReference type="ARBA" id="ARBA00022679"/>
    </source>
</evidence>
<dbReference type="GO" id="GO:0004673">
    <property type="term" value="F:protein histidine kinase activity"/>
    <property type="evidence" value="ECO:0007669"/>
    <property type="project" value="UniProtKB-EC"/>
</dbReference>
<dbReference type="OrthoDB" id="3369at2157"/>
<evidence type="ECO:0000256" key="6">
    <source>
        <dbReference type="ARBA" id="ARBA00022840"/>
    </source>
</evidence>
<dbReference type="AlphaFoldDB" id="A0A419WHX9"/>